<keyword evidence="2" id="KW-1185">Reference proteome</keyword>
<protein>
    <submittedName>
        <fullName evidence="1">BREX-3 system P-loop-containing protein BrxF</fullName>
    </submittedName>
</protein>
<dbReference type="InterPro" id="IPR027417">
    <property type="entry name" value="P-loop_NTPase"/>
</dbReference>
<dbReference type="OrthoDB" id="7503064at2"/>
<sequence length="152" mass="16829">MIDGLERLVDDIARLNSKLVLLVGPPGSGKSKLLGQLSARRNAPIVRLGEDLGRLLVPLPASQRHLMAPDLLKELAGEAVGRDLLLWDNIELLFDRTLRLSPLDLMRRHSHGRRVVAAWPGELRDGRLVYAVPGHPEHQNHGTEGWVPFNVG</sequence>
<dbReference type="RefSeq" id="WP_149814261.1">
    <property type="nucleotide sequence ID" value="NZ_VUKA01000034.1"/>
</dbReference>
<dbReference type="SUPFAM" id="SSF52540">
    <property type="entry name" value="P-loop containing nucleoside triphosphate hydrolases"/>
    <property type="match status" value="1"/>
</dbReference>
<organism evidence="1 2">
    <name type="scientific">Teichococcus oryzae</name>
    <dbReference type="NCBI Taxonomy" id="1608942"/>
    <lineage>
        <taxon>Bacteria</taxon>
        <taxon>Pseudomonadati</taxon>
        <taxon>Pseudomonadota</taxon>
        <taxon>Alphaproteobacteria</taxon>
        <taxon>Acetobacterales</taxon>
        <taxon>Roseomonadaceae</taxon>
        <taxon>Roseomonas</taxon>
    </lineage>
</organism>
<name>A0A5B2TB99_9PROT</name>
<dbReference type="NCBIfam" id="NF033453">
    <property type="entry name" value="BREX_3_BrxF"/>
    <property type="match status" value="1"/>
</dbReference>
<accession>A0A5B2TB99</accession>
<dbReference type="Proteomes" id="UP000322110">
    <property type="component" value="Unassembled WGS sequence"/>
</dbReference>
<dbReference type="InterPro" id="IPR048067">
    <property type="entry name" value="BREX_3_BrxF"/>
</dbReference>
<dbReference type="EMBL" id="VUKA01000034">
    <property type="protein sequence ID" value="KAA2211335.1"/>
    <property type="molecule type" value="Genomic_DNA"/>
</dbReference>
<gene>
    <name evidence="1" type="primary">brxF</name>
    <name evidence="1" type="ORF">F0Q34_20605</name>
</gene>
<dbReference type="AlphaFoldDB" id="A0A5B2TB99"/>
<evidence type="ECO:0000313" key="2">
    <source>
        <dbReference type="Proteomes" id="UP000322110"/>
    </source>
</evidence>
<evidence type="ECO:0000313" key="1">
    <source>
        <dbReference type="EMBL" id="KAA2211335.1"/>
    </source>
</evidence>
<dbReference type="Gene3D" id="3.40.50.300">
    <property type="entry name" value="P-loop containing nucleotide triphosphate hydrolases"/>
    <property type="match status" value="1"/>
</dbReference>
<proteinExistence type="predicted"/>
<comment type="caution">
    <text evidence="1">The sequence shown here is derived from an EMBL/GenBank/DDBJ whole genome shotgun (WGS) entry which is preliminary data.</text>
</comment>
<reference evidence="1 2" key="1">
    <citation type="journal article" date="2015" name="Int. J. Syst. Evol. Microbiol.">
        <title>Roseomonas oryzae sp. nov., isolated from paddy rhizosphere soil.</title>
        <authorList>
            <person name="Ramaprasad E.V."/>
            <person name="Sasikala Ch."/>
            <person name="Ramana Ch.V."/>
        </authorList>
    </citation>
    <scope>NUCLEOTIDE SEQUENCE [LARGE SCALE GENOMIC DNA]</scope>
    <source>
        <strain evidence="1 2">KCTC 42542</strain>
    </source>
</reference>